<evidence type="ECO:0000313" key="11">
    <source>
        <dbReference type="Proteomes" id="UP000468327"/>
    </source>
</evidence>
<keyword evidence="4" id="KW-0548">Nucleotidyltransferase</keyword>
<dbReference type="RefSeq" id="WP_157005225.1">
    <property type="nucleotide sequence ID" value="NZ_WPOC01000002.1"/>
</dbReference>
<dbReference type="Gene3D" id="1.10.150.20">
    <property type="entry name" value="5' to 3' exonuclease, C-terminal subdomain"/>
    <property type="match status" value="1"/>
</dbReference>
<evidence type="ECO:0000256" key="7">
    <source>
        <dbReference type="ARBA" id="ARBA00023125"/>
    </source>
</evidence>
<evidence type="ECO:0000256" key="2">
    <source>
        <dbReference type="ARBA" id="ARBA00012417"/>
    </source>
</evidence>
<dbReference type="GO" id="GO:0006302">
    <property type="term" value="P:double-strand break repair"/>
    <property type="evidence" value="ECO:0007669"/>
    <property type="project" value="TreeGrafter"/>
</dbReference>
<dbReference type="InterPro" id="IPR001098">
    <property type="entry name" value="DNA-dir_DNA_pol_A_palm_dom"/>
</dbReference>
<dbReference type="GO" id="GO:0003887">
    <property type="term" value="F:DNA-directed DNA polymerase activity"/>
    <property type="evidence" value="ECO:0007669"/>
    <property type="project" value="UniProtKB-KW"/>
</dbReference>
<dbReference type="Gene3D" id="3.30.420.10">
    <property type="entry name" value="Ribonuclease H-like superfamily/Ribonuclease H"/>
    <property type="match status" value="1"/>
</dbReference>
<reference evidence="10 11" key="1">
    <citation type="submission" date="2019-11" db="EMBL/GenBank/DDBJ databases">
        <title>Whole genome shotgun sequencing (WGS) data from Adlercreutzia equolifaciens ResAG-91, Eggerthella lenta MRI-F36, MRI-F37, MRI-F40, ResAG-49, ResAG-88, ResAG-121, ResAG-145, and Gordonibacter sp. ResAG-5, ResAG-26, ResAG-43, ResAG-50, ResAG-59.</title>
        <authorList>
            <person name="Stoll D.A."/>
            <person name="Danylec N."/>
            <person name="Franz C.M.A.P."/>
            <person name="Huch M."/>
        </authorList>
    </citation>
    <scope>NUCLEOTIDE SEQUENCE [LARGE SCALE GENOMIC DNA]</scope>
    <source>
        <strain evidence="10 11">ResAG-59</strain>
    </source>
</reference>
<evidence type="ECO:0000256" key="3">
    <source>
        <dbReference type="ARBA" id="ARBA00022679"/>
    </source>
</evidence>
<organism evidence="10 11">
    <name type="scientific">Gordonibacter urolithinfaciens</name>
    <dbReference type="NCBI Taxonomy" id="1335613"/>
    <lineage>
        <taxon>Bacteria</taxon>
        <taxon>Bacillati</taxon>
        <taxon>Actinomycetota</taxon>
        <taxon>Coriobacteriia</taxon>
        <taxon>Eggerthellales</taxon>
        <taxon>Eggerthellaceae</taxon>
        <taxon>Gordonibacter</taxon>
    </lineage>
</organism>
<keyword evidence="3" id="KW-0808">Transferase</keyword>
<evidence type="ECO:0000259" key="9">
    <source>
        <dbReference type="SMART" id="SM00482"/>
    </source>
</evidence>
<gene>
    <name evidence="10" type="ORF">GO738_01220</name>
</gene>
<dbReference type="Proteomes" id="UP000468327">
    <property type="component" value="Unassembled WGS sequence"/>
</dbReference>
<keyword evidence="7" id="KW-0238">DNA-binding</keyword>
<evidence type="ECO:0000256" key="1">
    <source>
        <dbReference type="ARBA" id="ARBA00007705"/>
    </source>
</evidence>
<evidence type="ECO:0000256" key="4">
    <source>
        <dbReference type="ARBA" id="ARBA00022695"/>
    </source>
</evidence>
<dbReference type="AlphaFoldDB" id="A0A6N8IFH4"/>
<dbReference type="InterPro" id="IPR019760">
    <property type="entry name" value="DNA-dir_DNA_pol_A_CS"/>
</dbReference>
<comment type="catalytic activity">
    <reaction evidence="8">
        <text>DNA(n) + a 2'-deoxyribonucleoside 5'-triphosphate = DNA(n+1) + diphosphate</text>
        <dbReference type="Rhea" id="RHEA:22508"/>
        <dbReference type="Rhea" id="RHEA-COMP:17339"/>
        <dbReference type="Rhea" id="RHEA-COMP:17340"/>
        <dbReference type="ChEBI" id="CHEBI:33019"/>
        <dbReference type="ChEBI" id="CHEBI:61560"/>
        <dbReference type="ChEBI" id="CHEBI:173112"/>
        <dbReference type="EC" id="2.7.7.7"/>
    </reaction>
</comment>
<dbReference type="Pfam" id="PF00476">
    <property type="entry name" value="DNA_pol_A"/>
    <property type="match status" value="1"/>
</dbReference>
<dbReference type="PROSITE" id="PS00447">
    <property type="entry name" value="DNA_POLYMERASE_A"/>
    <property type="match status" value="1"/>
</dbReference>
<comment type="similarity">
    <text evidence="1">Belongs to the DNA polymerase type-A family.</text>
</comment>
<evidence type="ECO:0000256" key="8">
    <source>
        <dbReference type="ARBA" id="ARBA00049244"/>
    </source>
</evidence>
<feature type="domain" description="DNA-directed DNA polymerase family A palm" evidence="9">
    <location>
        <begin position="367"/>
        <end position="610"/>
    </location>
</feature>
<keyword evidence="6" id="KW-0239">DNA-directed DNA polymerase</keyword>
<keyword evidence="11" id="KW-1185">Reference proteome</keyword>
<dbReference type="GO" id="GO:0006261">
    <property type="term" value="P:DNA-templated DNA replication"/>
    <property type="evidence" value="ECO:0007669"/>
    <property type="project" value="InterPro"/>
</dbReference>
<comment type="caution">
    <text evidence="10">The sequence shown here is derived from an EMBL/GenBank/DDBJ whole genome shotgun (WGS) entry which is preliminary data.</text>
</comment>
<dbReference type="SUPFAM" id="SSF53098">
    <property type="entry name" value="Ribonuclease H-like"/>
    <property type="match status" value="1"/>
</dbReference>
<dbReference type="PANTHER" id="PTHR10133">
    <property type="entry name" value="DNA POLYMERASE I"/>
    <property type="match status" value="1"/>
</dbReference>
<dbReference type="GO" id="GO:0003677">
    <property type="term" value="F:DNA binding"/>
    <property type="evidence" value="ECO:0007669"/>
    <property type="project" value="UniProtKB-KW"/>
</dbReference>
<dbReference type="SUPFAM" id="SSF56672">
    <property type="entry name" value="DNA/RNA polymerases"/>
    <property type="match status" value="1"/>
</dbReference>
<proteinExistence type="inferred from homology"/>
<dbReference type="EMBL" id="WPOC01000002">
    <property type="protein sequence ID" value="MVN13986.1"/>
    <property type="molecule type" value="Genomic_DNA"/>
</dbReference>
<dbReference type="InterPro" id="IPR002298">
    <property type="entry name" value="DNA_polymerase_A"/>
</dbReference>
<evidence type="ECO:0000313" key="10">
    <source>
        <dbReference type="EMBL" id="MVN13986.1"/>
    </source>
</evidence>
<evidence type="ECO:0000256" key="6">
    <source>
        <dbReference type="ARBA" id="ARBA00022932"/>
    </source>
</evidence>
<name>A0A6N8IFH4_9ACTN</name>
<dbReference type="Gene3D" id="3.30.70.370">
    <property type="match status" value="1"/>
</dbReference>
<dbReference type="PANTHER" id="PTHR10133:SF27">
    <property type="entry name" value="DNA POLYMERASE NU"/>
    <property type="match status" value="1"/>
</dbReference>
<protein>
    <recommendedName>
        <fullName evidence="2">DNA-directed DNA polymerase</fullName>
        <ecNumber evidence="2">2.7.7.7</ecNumber>
    </recommendedName>
</protein>
<dbReference type="InterPro" id="IPR043502">
    <property type="entry name" value="DNA/RNA_pol_sf"/>
</dbReference>
<evidence type="ECO:0000256" key="5">
    <source>
        <dbReference type="ARBA" id="ARBA00022705"/>
    </source>
</evidence>
<accession>A0A6N8IFH4</accession>
<keyword evidence="5" id="KW-0235">DNA replication</keyword>
<sequence length="648" mass="70371">MSSSASRHLSIDIETRSSADLPSVGVHKYAAAPDFRVLLFGYSWDGEPARVVDLTREELPPGLAAALADPRVVKHAFNANFERVCLSRLLGMPEGTYLDPSQWRCTMVQAAYWGVQGGLKQVAAFLNVDAQKDAAGTRLINKFSKATAKPVAFEGGDWERFVSYCARDVDCEMEVASKLPGPIPEREQALYVLDQRINDRGVGVDARLAASARAMAEADARESKRRLASLTGLANPNSPAQLLGWLQGRGCPIGGCGREVLEAEAAREGCDPLAREAIELRLASAKSSVKKYAVAEEAAGSDGRLRGCFQFYGAATGRWAGRLMQLQNLPRGDIHGPALDVARDVVREDGDPGLVRLLFGDVQDTLKSLVRTALVPREGHTFAVSDFSAIEARVLAWLAGEEWVLEVFRGDGRVYEATASRMFGVPIDRVDKELRQRGKVATLALGYQGGPKALERMGALKMGIPEGELPRMVRMWRNANRRIKQLWGEAERAAYAALSGEGPQKFARGAARARLDPSIDGLAIDLASGRSLHYRRARVDPADGSLSYRAAGKGAGALKVETYGGRIVENVTQAIARDLLAEAMARLEKAGYEIVAHVHDEVIVEVPCDRADWCLGRVNALMGATAPEWATGLPLRAEGYTCESYRKE</sequence>
<dbReference type="SMART" id="SM00482">
    <property type="entry name" value="POLAc"/>
    <property type="match status" value="1"/>
</dbReference>
<dbReference type="InterPro" id="IPR012337">
    <property type="entry name" value="RNaseH-like_sf"/>
</dbReference>
<dbReference type="InterPro" id="IPR036397">
    <property type="entry name" value="RNaseH_sf"/>
</dbReference>
<dbReference type="EC" id="2.7.7.7" evidence="2"/>